<feature type="domain" description="Lysine-specific metallo-endopeptidase" evidence="9">
    <location>
        <begin position="218"/>
        <end position="355"/>
    </location>
</feature>
<evidence type="ECO:0000256" key="8">
    <source>
        <dbReference type="SAM" id="SignalP"/>
    </source>
</evidence>
<dbReference type="Proteomes" id="UP000807353">
    <property type="component" value="Unassembled WGS sequence"/>
</dbReference>
<proteinExistence type="inferred from homology"/>
<gene>
    <name evidence="10" type="ORF">BDZ94DRAFT_1308397</name>
</gene>
<dbReference type="PANTHER" id="PTHR37016:SF3">
    <property type="entry name" value="NEUTRAL PROTEASE 2-RELATED"/>
    <property type="match status" value="1"/>
</dbReference>
<evidence type="ECO:0000313" key="11">
    <source>
        <dbReference type="Proteomes" id="UP000807353"/>
    </source>
</evidence>
<comment type="caution">
    <text evidence="10">The sequence shown here is derived from an EMBL/GenBank/DDBJ whole genome shotgun (WGS) entry which is preliminary data.</text>
</comment>
<keyword evidence="6" id="KW-0862">Zinc</keyword>
<dbReference type="Pfam" id="PF14521">
    <property type="entry name" value="Aspzincin_M35"/>
    <property type="match status" value="1"/>
</dbReference>
<dbReference type="OrthoDB" id="412874at2759"/>
<keyword evidence="11" id="KW-1185">Reference proteome</keyword>
<evidence type="ECO:0000259" key="9">
    <source>
        <dbReference type="SMART" id="SM01351"/>
    </source>
</evidence>
<keyword evidence="5" id="KW-0378">Hydrolase</keyword>
<dbReference type="Gene3D" id="3.40.390.10">
    <property type="entry name" value="Collagenase (Catalytic Domain)"/>
    <property type="match status" value="1"/>
</dbReference>
<dbReference type="AlphaFoldDB" id="A0A9P5Y9S1"/>
<dbReference type="GO" id="GO:0006508">
    <property type="term" value="P:proteolysis"/>
    <property type="evidence" value="ECO:0007669"/>
    <property type="project" value="UniProtKB-KW"/>
</dbReference>
<evidence type="ECO:0000256" key="7">
    <source>
        <dbReference type="ARBA" id="ARBA00023049"/>
    </source>
</evidence>
<dbReference type="GO" id="GO:0046872">
    <property type="term" value="F:metal ion binding"/>
    <property type="evidence" value="ECO:0007669"/>
    <property type="project" value="UniProtKB-KW"/>
</dbReference>
<evidence type="ECO:0000256" key="6">
    <source>
        <dbReference type="ARBA" id="ARBA00022833"/>
    </source>
</evidence>
<comment type="cofactor">
    <cofactor evidence="1">
        <name>Zn(2+)</name>
        <dbReference type="ChEBI" id="CHEBI:29105"/>
    </cofactor>
</comment>
<evidence type="ECO:0000256" key="3">
    <source>
        <dbReference type="ARBA" id="ARBA00022670"/>
    </source>
</evidence>
<reference evidence="10" key="1">
    <citation type="submission" date="2020-11" db="EMBL/GenBank/DDBJ databases">
        <authorList>
            <consortium name="DOE Joint Genome Institute"/>
            <person name="Ahrendt S."/>
            <person name="Riley R."/>
            <person name="Andreopoulos W."/>
            <person name="Labutti K."/>
            <person name="Pangilinan J."/>
            <person name="Ruiz-Duenas F.J."/>
            <person name="Barrasa J.M."/>
            <person name="Sanchez-Garcia M."/>
            <person name="Camarero S."/>
            <person name="Miyauchi S."/>
            <person name="Serrano A."/>
            <person name="Linde D."/>
            <person name="Babiker R."/>
            <person name="Drula E."/>
            <person name="Ayuso-Fernandez I."/>
            <person name="Pacheco R."/>
            <person name="Padilla G."/>
            <person name="Ferreira P."/>
            <person name="Barriuso J."/>
            <person name="Kellner H."/>
            <person name="Castanera R."/>
            <person name="Alfaro M."/>
            <person name="Ramirez L."/>
            <person name="Pisabarro A.G."/>
            <person name="Kuo A."/>
            <person name="Tritt A."/>
            <person name="Lipzen A."/>
            <person name="He G."/>
            <person name="Yan M."/>
            <person name="Ng V."/>
            <person name="Cullen D."/>
            <person name="Martin F."/>
            <person name="Rosso M.-N."/>
            <person name="Henrissat B."/>
            <person name="Hibbett D."/>
            <person name="Martinez A.T."/>
            <person name="Grigoriev I.V."/>
        </authorList>
    </citation>
    <scope>NUCLEOTIDE SEQUENCE</scope>
    <source>
        <strain evidence="10">CBS 247.69</strain>
    </source>
</reference>
<dbReference type="InterPro" id="IPR029463">
    <property type="entry name" value="Lys_MEP"/>
</dbReference>
<keyword evidence="7" id="KW-0482">Metalloprotease</keyword>
<feature type="signal peptide" evidence="8">
    <location>
        <begin position="1"/>
        <end position="26"/>
    </location>
</feature>
<feature type="chain" id="PRO_5040116430" evidence="8">
    <location>
        <begin position="27"/>
        <end position="361"/>
    </location>
</feature>
<sequence>MRLASINSTALRVVLTSLILSGLVSAAPGLSATVSGPDVVTDVKNLHLQVTMTNTGTEPLKLINDPRGPLTTSPTESFLISGPNKVDPAFVGISVKYAGVDFMATNGASNAFTVLGVGKSVVIAHDLSKGYDFGSSGPGKYTFSIVGKFHRVDSSKHAVSIQATTRSHQLTLKGDLSIANHQPDMHGLATFVNCNATQQSQVNTAITNAKTYVTGSINYLTSHTTGTPRFTTWFGVFQNTRYRAVLSNFNSLISHGDEFTGWQYNCAPATGCDPGDVAYVQPTVYGKVYLCGGFWTAPATGTDSKAGTLVHEGSHFVATAGTTDIAYGQTDCKQLAISNPNQAIRNADSYEYFAENTPPLQ</sequence>
<dbReference type="SUPFAM" id="SSF55486">
    <property type="entry name" value="Metalloproteases ('zincins'), catalytic domain"/>
    <property type="match status" value="1"/>
</dbReference>
<evidence type="ECO:0000256" key="1">
    <source>
        <dbReference type="ARBA" id="ARBA00001947"/>
    </source>
</evidence>
<dbReference type="Gene3D" id="2.60.40.2970">
    <property type="match status" value="1"/>
</dbReference>
<dbReference type="GO" id="GO:0004222">
    <property type="term" value="F:metalloendopeptidase activity"/>
    <property type="evidence" value="ECO:0007669"/>
    <property type="project" value="InterPro"/>
</dbReference>
<accession>A0A9P5Y9S1</accession>
<keyword evidence="8" id="KW-0732">Signal</keyword>
<evidence type="ECO:0000256" key="5">
    <source>
        <dbReference type="ARBA" id="ARBA00022801"/>
    </source>
</evidence>
<dbReference type="SMART" id="SM01351">
    <property type="entry name" value="Aspzincin_M35"/>
    <property type="match status" value="1"/>
</dbReference>
<evidence type="ECO:0000256" key="4">
    <source>
        <dbReference type="ARBA" id="ARBA00022723"/>
    </source>
</evidence>
<dbReference type="EMBL" id="MU150258">
    <property type="protein sequence ID" value="KAF9463906.1"/>
    <property type="molecule type" value="Genomic_DNA"/>
</dbReference>
<keyword evidence="4" id="KW-0479">Metal-binding</keyword>
<keyword evidence="3" id="KW-0645">Protease</keyword>
<organism evidence="10 11">
    <name type="scientific">Collybia nuda</name>
    <dbReference type="NCBI Taxonomy" id="64659"/>
    <lineage>
        <taxon>Eukaryota</taxon>
        <taxon>Fungi</taxon>
        <taxon>Dikarya</taxon>
        <taxon>Basidiomycota</taxon>
        <taxon>Agaricomycotina</taxon>
        <taxon>Agaricomycetes</taxon>
        <taxon>Agaricomycetidae</taxon>
        <taxon>Agaricales</taxon>
        <taxon>Tricholomatineae</taxon>
        <taxon>Clitocybaceae</taxon>
        <taxon>Collybia</taxon>
    </lineage>
</organism>
<dbReference type="InterPro" id="IPR050414">
    <property type="entry name" value="Fungal_M35_metalloproteases"/>
</dbReference>
<dbReference type="PANTHER" id="PTHR37016">
    <property type="match status" value="1"/>
</dbReference>
<dbReference type="InterPro" id="IPR024079">
    <property type="entry name" value="MetalloPept_cat_dom_sf"/>
</dbReference>
<name>A0A9P5Y9S1_9AGAR</name>
<evidence type="ECO:0000313" key="10">
    <source>
        <dbReference type="EMBL" id="KAF9463906.1"/>
    </source>
</evidence>
<comment type="similarity">
    <text evidence="2">Belongs to the peptidase M35 family.</text>
</comment>
<protein>
    <submittedName>
        <fullName evidence="10">Peptidyl-Lys metalloendopeptidase</fullName>
    </submittedName>
</protein>
<evidence type="ECO:0000256" key="2">
    <source>
        <dbReference type="ARBA" id="ARBA00010279"/>
    </source>
</evidence>